<reference evidence="1" key="1">
    <citation type="journal article" date="2020" name="Fungal Divers.">
        <title>Resolving the Mortierellaceae phylogeny through synthesis of multi-gene phylogenetics and phylogenomics.</title>
        <authorList>
            <person name="Vandepol N."/>
            <person name="Liber J."/>
            <person name="Desiro A."/>
            <person name="Na H."/>
            <person name="Kennedy M."/>
            <person name="Barry K."/>
            <person name="Grigoriev I.V."/>
            <person name="Miller A.N."/>
            <person name="O'Donnell K."/>
            <person name="Stajich J.E."/>
            <person name="Bonito G."/>
        </authorList>
    </citation>
    <scope>NUCLEOTIDE SEQUENCE</scope>
    <source>
        <strain evidence="1">BC1065</strain>
    </source>
</reference>
<sequence length="110" mass="13010">KLLIKREDGQFHAQFTLTAVQRDNLLAALPQPFQQRCELRMTWLQTYNTGATLQQFVQNAAGDWVPNWGPNVGQWYDYSFLPATYRFLYSLESFQNAYTVWENIRDLVWV</sequence>
<protein>
    <submittedName>
        <fullName evidence="1">Uncharacterized protein</fullName>
    </submittedName>
</protein>
<dbReference type="Proteomes" id="UP000807716">
    <property type="component" value="Unassembled WGS sequence"/>
</dbReference>
<evidence type="ECO:0000313" key="2">
    <source>
        <dbReference type="Proteomes" id="UP000807716"/>
    </source>
</evidence>
<proteinExistence type="predicted"/>
<organism evidence="1 2">
    <name type="scientific">Actinomortierella ambigua</name>
    <dbReference type="NCBI Taxonomy" id="1343610"/>
    <lineage>
        <taxon>Eukaryota</taxon>
        <taxon>Fungi</taxon>
        <taxon>Fungi incertae sedis</taxon>
        <taxon>Mucoromycota</taxon>
        <taxon>Mortierellomycotina</taxon>
        <taxon>Mortierellomycetes</taxon>
        <taxon>Mortierellales</taxon>
        <taxon>Mortierellaceae</taxon>
        <taxon>Actinomortierella</taxon>
    </lineage>
</organism>
<gene>
    <name evidence="1" type="ORF">DFQ27_002028</name>
</gene>
<evidence type="ECO:0000313" key="1">
    <source>
        <dbReference type="EMBL" id="KAG0247448.1"/>
    </source>
</evidence>
<accession>A0A9P6PLC0</accession>
<keyword evidence="2" id="KW-1185">Reference proteome</keyword>
<name>A0A9P6PLC0_9FUNG</name>
<dbReference type="AlphaFoldDB" id="A0A9P6PLC0"/>
<feature type="non-terminal residue" evidence="1">
    <location>
        <position position="1"/>
    </location>
</feature>
<dbReference type="EMBL" id="JAAAJB010001722">
    <property type="protein sequence ID" value="KAG0247448.1"/>
    <property type="molecule type" value="Genomic_DNA"/>
</dbReference>
<comment type="caution">
    <text evidence="1">The sequence shown here is derived from an EMBL/GenBank/DDBJ whole genome shotgun (WGS) entry which is preliminary data.</text>
</comment>